<dbReference type="InterPro" id="IPR021139">
    <property type="entry name" value="NYN"/>
</dbReference>
<sequence length="220" mass="25278">MQKVAFLIDGWFMRKRVYWLKSFFYDGPGIRDYCMQHLRNNDGDFIAKDARLYRIFYYCTAPLEMKGLHPITDHPVDFGQTAVAQQQRKLFESIKRTPNIALRIGKTVWRNKNWIISQDQVRLLLKKRISVDDLSESDVAPQIEQKAVDMKLGLDIATLAQKKLVDSLILITADSDLVPAIKLAKNEGLQIGLDPLWADISDDLAEHVDFITTQLPEPAY</sequence>
<comment type="caution">
    <text evidence="2">The sequence shown here is derived from an EMBL/GenBank/DDBJ whole genome shotgun (WGS) entry which is preliminary data.</text>
</comment>
<proteinExistence type="predicted"/>
<name>A0A0D2HXZ0_9BACT</name>
<keyword evidence="2" id="KW-0067">ATP-binding</keyword>
<keyword evidence="3" id="KW-1185">Reference proteome</keyword>
<dbReference type="CDD" id="cd18722">
    <property type="entry name" value="PIN_NicB-like"/>
    <property type="match status" value="1"/>
</dbReference>
<dbReference type="RefSeq" id="WP_052514872.1">
    <property type="nucleotide sequence ID" value="NZ_AZAC01000004.1"/>
</dbReference>
<dbReference type="Proteomes" id="UP000032233">
    <property type="component" value="Unassembled WGS sequence"/>
</dbReference>
<dbReference type="GO" id="GO:0004386">
    <property type="term" value="F:helicase activity"/>
    <property type="evidence" value="ECO:0007669"/>
    <property type="project" value="UniProtKB-KW"/>
</dbReference>
<dbReference type="InParanoid" id="A0A0D2HXZ0"/>
<keyword evidence="2" id="KW-0547">Nucleotide-binding</keyword>
<keyword evidence="2" id="KW-0378">Hydrolase</keyword>
<evidence type="ECO:0000259" key="1">
    <source>
        <dbReference type="Pfam" id="PF01936"/>
    </source>
</evidence>
<protein>
    <submittedName>
        <fullName evidence="2">Helicase</fullName>
    </submittedName>
</protein>
<dbReference type="AlphaFoldDB" id="A0A0D2HXZ0"/>
<dbReference type="GO" id="GO:0004540">
    <property type="term" value="F:RNA nuclease activity"/>
    <property type="evidence" value="ECO:0007669"/>
    <property type="project" value="InterPro"/>
</dbReference>
<accession>A0A0D2HXZ0</accession>
<reference evidence="2 3" key="1">
    <citation type="submission" date="2013-11" db="EMBL/GenBank/DDBJ databases">
        <title>Metagenomic analysis of a methanogenic consortium involved in long chain n-alkane degradation.</title>
        <authorList>
            <person name="Davidova I.A."/>
            <person name="Callaghan A.V."/>
            <person name="Wawrik B."/>
            <person name="Pruitt S."/>
            <person name="Marks C."/>
            <person name="Duncan K.E."/>
            <person name="Suflita J.M."/>
        </authorList>
    </citation>
    <scope>NUCLEOTIDE SEQUENCE [LARGE SCALE GENOMIC DNA]</scope>
    <source>
        <strain evidence="2 3">SPR</strain>
    </source>
</reference>
<organism evidence="2 3">
    <name type="scientific">Dethiosulfatarculus sandiegensis</name>
    <dbReference type="NCBI Taxonomy" id="1429043"/>
    <lineage>
        <taxon>Bacteria</taxon>
        <taxon>Pseudomonadati</taxon>
        <taxon>Thermodesulfobacteriota</taxon>
        <taxon>Desulfarculia</taxon>
        <taxon>Desulfarculales</taxon>
        <taxon>Desulfarculaceae</taxon>
        <taxon>Dethiosulfatarculus</taxon>
    </lineage>
</organism>
<dbReference type="STRING" id="1429043.X474_05395"/>
<feature type="domain" description="NYN" evidence="1">
    <location>
        <begin position="88"/>
        <end position="191"/>
    </location>
</feature>
<evidence type="ECO:0000313" key="3">
    <source>
        <dbReference type="Proteomes" id="UP000032233"/>
    </source>
</evidence>
<gene>
    <name evidence="2" type="ORF">X474_05395</name>
</gene>
<dbReference type="OrthoDB" id="9794137at2"/>
<dbReference type="Pfam" id="PF01936">
    <property type="entry name" value="NYN"/>
    <property type="match status" value="1"/>
</dbReference>
<keyword evidence="2" id="KW-0347">Helicase</keyword>
<evidence type="ECO:0000313" key="2">
    <source>
        <dbReference type="EMBL" id="KIX15173.1"/>
    </source>
</evidence>
<dbReference type="EMBL" id="AZAC01000004">
    <property type="protein sequence ID" value="KIX15173.1"/>
    <property type="molecule type" value="Genomic_DNA"/>
</dbReference>
<dbReference type="Gene3D" id="3.40.50.1010">
    <property type="entry name" value="5'-nuclease"/>
    <property type="match status" value="1"/>
</dbReference>